<sequence length="120" mass="13067">MDAFRSNMKQEQQTRSSAKSGGKWARNFNSRLLRQGTNIFRRKHFAEKQEESTTAPETANSRVTNSTLQVSTCARSVRPLSGGFVPSAAIRALQSGPKVSPSGVFGSGDPVLIFGSHLLR</sequence>
<dbReference type="AlphaFoldDB" id="A0A1I7Z2C1"/>
<proteinExistence type="predicted"/>
<evidence type="ECO:0000313" key="2">
    <source>
        <dbReference type="Proteomes" id="UP000095287"/>
    </source>
</evidence>
<feature type="compositionally biased region" description="Polar residues" evidence="1">
    <location>
        <begin position="7"/>
        <end position="19"/>
    </location>
</feature>
<keyword evidence="2" id="KW-1185">Reference proteome</keyword>
<protein>
    <submittedName>
        <fullName evidence="3">Uncharacterized protein</fullName>
    </submittedName>
</protein>
<reference evidence="3" key="1">
    <citation type="submission" date="2016-11" db="UniProtKB">
        <authorList>
            <consortium name="WormBaseParasite"/>
        </authorList>
    </citation>
    <scope>IDENTIFICATION</scope>
</reference>
<feature type="region of interest" description="Disordered" evidence="1">
    <location>
        <begin position="46"/>
        <end position="67"/>
    </location>
</feature>
<evidence type="ECO:0000256" key="1">
    <source>
        <dbReference type="SAM" id="MobiDB-lite"/>
    </source>
</evidence>
<name>A0A1I7Z2C1_9BILA</name>
<feature type="region of interest" description="Disordered" evidence="1">
    <location>
        <begin position="1"/>
        <end position="27"/>
    </location>
</feature>
<organism evidence="2 3">
    <name type="scientific">Steinernema glaseri</name>
    <dbReference type="NCBI Taxonomy" id="37863"/>
    <lineage>
        <taxon>Eukaryota</taxon>
        <taxon>Metazoa</taxon>
        <taxon>Ecdysozoa</taxon>
        <taxon>Nematoda</taxon>
        <taxon>Chromadorea</taxon>
        <taxon>Rhabditida</taxon>
        <taxon>Tylenchina</taxon>
        <taxon>Panagrolaimomorpha</taxon>
        <taxon>Strongyloidoidea</taxon>
        <taxon>Steinernematidae</taxon>
        <taxon>Steinernema</taxon>
    </lineage>
</organism>
<dbReference type="Proteomes" id="UP000095287">
    <property type="component" value="Unplaced"/>
</dbReference>
<evidence type="ECO:0000313" key="3">
    <source>
        <dbReference type="WBParaSite" id="L893_g22218.t1"/>
    </source>
</evidence>
<dbReference type="WBParaSite" id="L893_g22218.t1">
    <property type="protein sequence ID" value="L893_g22218.t1"/>
    <property type="gene ID" value="L893_g22218"/>
</dbReference>
<accession>A0A1I7Z2C1</accession>
<feature type="compositionally biased region" description="Polar residues" evidence="1">
    <location>
        <begin position="52"/>
        <end position="67"/>
    </location>
</feature>